<dbReference type="InterPro" id="IPR006175">
    <property type="entry name" value="YjgF/YER057c/UK114"/>
</dbReference>
<organism evidence="2 3">
    <name type="scientific">Microvirga alba</name>
    <dbReference type="NCBI Taxonomy" id="2791025"/>
    <lineage>
        <taxon>Bacteria</taxon>
        <taxon>Pseudomonadati</taxon>
        <taxon>Pseudomonadota</taxon>
        <taxon>Alphaproteobacteria</taxon>
        <taxon>Hyphomicrobiales</taxon>
        <taxon>Methylobacteriaceae</taxon>
        <taxon>Microvirga</taxon>
    </lineage>
</organism>
<comment type="caution">
    <text evidence="2">The sequence shown here is derived from an EMBL/GenBank/DDBJ whole genome shotgun (WGS) entry which is preliminary data.</text>
</comment>
<dbReference type="SUPFAM" id="SSF55298">
    <property type="entry name" value="YjgF-like"/>
    <property type="match status" value="1"/>
</dbReference>
<gene>
    <name evidence="2" type="ORF">I2H38_09790</name>
</gene>
<accession>A0A931BTS1</accession>
<reference evidence="2" key="1">
    <citation type="submission" date="2020-11" db="EMBL/GenBank/DDBJ databases">
        <authorList>
            <person name="Kim M.K."/>
        </authorList>
    </citation>
    <scope>NUCLEOTIDE SEQUENCE</scope>
    <source>
        <strain evidence="2">BT350</strain>
    </source>
</reference>
<dbReference type="GO" id="GO:0019239">
    <property type="term" value="F:deaminase activity"/>
    <property type="evidence" value="ECO:0007669"/>
    <property type="project" value="TreeGrafter"/>
</dbReference>
<proteinExistence type="inferred from homology"/>
<dbReference type="InterPro" id="IPR035959">
    <property type="entry name" value="RutC-like_sf"/>
</dbReference>
<evidence type="ECO:0000313" key="2">
    <source>
        <dbReference type="EMBL" id="MBF9233665.1"/>
    </source>
</evidence>
<evidence type="ECO:0000313" key="3">
    <source>
        <dbReference type="Proteomes" id="UP000599312"/>
    </source>
</evidence>
<dbReference type="Pfam" id="PF01042">
    <property type="entry name" value="Ribonuc_L-PSP"/>
    <property type="match status" value="1"/>
</dbReference>
<dbReference type="CDD" id="cd00448">
    <property type="entry name" value="YjgF_YER057c_UK114_family"/>
    <property type="match status" value="1"/>
</dbReference>
<dbReference type="GO" id="GO:0005829">
    <property type="term" value="C:cytosol"/>
    <property type="evidence" value="ECO:0007669"/>
    <property type="project" value="TreeGrafter"/>
</dbReference>
<name>A0A931BTS1_9HYPH</name>
<comment type="similarity">
    <text evidence="1">Belongs to the RutC family.</text>
</comment>
<sequence>MQAKEIITDELAYPPKFGSPTALAIEAGDFVYVSGMIAWDTERRIVGVGDVKAQTKKVILNIEAALRAANLSLKDVIKVTFYLTDIRSKDAVWEVRKELFKDCRPASTLVEVVHLVDPLALLEVDAVAYRGR</sequence>
<dbReference type="Proteomes" id="UP000599312">
    <property type="component" value="Unassembled WGS sequence"/>
</dbReference>
<dbReference type="Gene3D" id="3.30.1330.40">
    <property type="entry name" value="RutC-like"/>
    <property type="match status" value="1"/>
</dbReference>
<dbReference type="EMBL" id="JADQDO010000003">
    <property type="protein sequence ID" value="MBF9233665.1"/>
    <property type="molecule type" value="Genomic_DNA"/>
</dbReference>
<dbReference type="PANTHER" id="PTHR11803">
    <property type="entry name" value="2-IMINOBUTANOATE/2-IMINOPROPANOATE DEAMINASE RIDA"/>
    <property type="match status" value="1"/>
</dbReference>
<dbReference type="PANTHER" id="PTHR11803:SF58">
    <property type="entry name" value="PROTEIN HMF1-RELATED"/>
    <property type="match status" value="1"/>
</dbReference>
<protein>
    <submittedName>
        <fullName evidence="2">RidA family protein</fullName>
    </submittedName>
</protein>
<dbReference type="AlphaFoldDB" id="A0A931BTS1"/>
<keyword evidence="3" id="KW-1185">Reference proteome</keyword>
<evidence type="ECO:0000256" key="1">
    <source>
        <dbReference type="ARBA" id="ARBA00010552"/>
    </source>
</evidence>
<dbReference type="RefSeq" id="WP_196271653.1">
    <property type="nucleotide sequence ID" value="NZ_JADQDO010000003.1"/>
</dbReference>